<dbReference type="Gene3D" id="3.10.180.10">
    <property type="entry name" value="2,3-Dihydroxybiphenyl 1,2-Dioxygenase, domain 1"/>
    <property type="match status" value="1"/>
</dbReference>
<dbReference type="RefSeq" id="WP_345263696.1">
    <property type="nucleotide sequence ID" value="NZ_BAABIM010000001.1"/>
</dbReference>
<organism evidence="2 3">
    <name type="scientific">Nocardioides nanhaiensis</name>
    <dbReference type="NCBI Taxonomy" id="1476871"/>
    <lineage>
        <taxon>Bacteria</taxon>
        <taxon>Bacillati</taxon>
        <taxon>Actinomycetota</taxon>
        <taxon>Actinomycetes</taxon>
        <taxon>Propionibacteriales</taxon>
        <taxon>Nocardioidaceae</taxon>
        <taxon>Nocardioides</taxon>
    </lineage>
</organism>
<dbReference type="PANTHER" id="PTHR35908:SF1">
    <property type="entry name" value="CONSERVED PROTEIN"/>
    <property type="match status" value="1"/>
</dbReference>
<evidence type="ECO:0000313" key="3">
    <source>
        <dbReference type="Proteomes" id="UP001500621"/>
    </source>
</evidence>
<dbReference type="EMBL" id="BAABIM010000001">
    <property type="protein sequence ID" value="GAA4676603.1"/>
    <property type="molecule type" value="Genomic_DNA"/>
</dbReference>
<comment type="caution">
    <text evidence="2">The sequence shown here is derived from an EMBL/GenBank/DDBJ whole genome shotgun (WGS) entry which is preliminary data.</text>
</comment>
<feature type="domain" description="Glyoxalase-like" evidence="1">
    <location>
        <begin position="7"/>
        <end position="146"/>
    </location>
</feature>
<evidence type="ECO:0000313" key="2">
    <source>
        <dbReference type="EMBL" id="GAA4676603.1"/>
    </source>
</evidence>
<dbReference type="Pfam" id="PF18029">
    <property type="entry name" value="Glyoxalase_6"/>
    <property type="match status" value="1"/>
</dbReference>
<protein>
    <submittedName>
        <fullName evidence="2">VOC family protein</fullName>
    </submittedName>
</protein>
<name>A0ABP8VZM6_9ACTN</name>
<sequence>MTTRWSLTIDCENPLALVEFWKVALGYEDAPPPTGWSTWESWLADAGVPREEWGDGATLHDPAGVLPSLSLLKVPEEKRTKNRVHLDLQVSGGRHVDGERRTRLIDEHVRRLVEADGQVLTRIHGPSGHLDHVVVADPEGNELCVV</sequence>
<dbReference type="PANTHER" id="PTHR35908">
    <property type="entry name" value="HYPOTHETICAL FUSION PROTEIN"/>
    <property type="match status" value="1"/>
</dbReference>
<dbReference type="Proteomes" id="UP001500621">
    <property type="component" value="Unassembled WGS sequence"/>
</dbReference>
<reference evidence="3" key="1">
    <citation type="journal article" date="2019" name="Int. J. Syst. Evol. Microbiol.">
        <title>The Global Catalogue of Microorganisms (GCM) 10K type strain sequencing project: providing services to taxonomists for standard genome sequencing and annotation.</title>
        <authorList>
            <consortium name="The Broad Institute Genomics Platform"/>
            <consortium name="The Broad Institute Genome Sequencing Center for Infectious Disease"/>
            <person name="Wu L."/>
            <person name="Ma J."/>
        </authorList>
    </citation>
    <scope>NUCLEOTIDE SEQUENCE [LARGE SCALE GENOMIC DNA]</scope>
    <source>
        <strain evidence="3">JCM 18127</strain>
    </source>
</reference>
<proteinExistence type="predicted"/>
<accession>A0ABP8VZM6</accession>
<dbReference type="InterPro" id="IPR029068">
    <property type="entry name" value="Glyas_Bleomycin-R_OHBP_Dase"/>
</dbReference>
<dbReference type="InterPro" id="IPR041581">
    <property type="entry name" value="Glyoxalase_6"/>
</dbReference>
<dbReference type="SUPFAM" id="SSF54593">
    <property type="entry name" value="Glyoxalase/Bleomycin resistance protein/Dihydroxybiphenyl dioxygenase"/>
    <property type="match status" value="1"/>
</dbReference>
<evidence type="ECO:0000259" key="1">
    <source>
        <dbReference type="Pfam" id="PF18029"/>
    </source>
</evidence>
<keyword evidence="3" id="KW-1185">Reference proteome</keyword>
<gene>
    <name evidence="2" type="ORF">GCM10023226_12270</name>
</gene>